<name>A0A2P6VPC0_9CHLO</name>
<feature type="transmembrane region" description="Helical" evidence="5">
    <location>
        <begin position="110"/>
        <end position="129"/>
    </location>
</feature>
<comment type="subcellular location">
    <subcellularLocation>
        <location evidence="1">Membrane</location>
        <topology evidence="1">Multi-pass membrane protein</topology>
    </subcellularLocation>
</comment>
<evidence type="ECO:0000313" key="7">
    <source>
        <dbReference type="EMBL" id="PSC75907.1"/>
    </source>
</evidence>
<feature type="transmembrane region" description="Helical" evidence="5">
    <location>
        <begin position="327"/>
        <end position="344"/>
    </location>
</feature>
<feature type="transmembrane region" description="Helical" evidence="5">
    <location>
        <begin position="73"/>
        <end position="98"/>
    </location>
</feature>
<feature type="transmembrane region" description="Helical" evidence="5">
    <location>
        <begin position="162"/>
        <end position="181"/>
    </location>
</feature>
<dbReference type="AlphaFoldDB" id="A0A2P6VPC0"/>
<protein>
    <submittedName>
        <fullName evidence="7">GDP-mannose transporter GONST1-like</fullName>
    </submittedName>
</protein>
<evidence type="ECO:0000256" key="5">
    <source>
        <dbReference type="SAM" id="Phobius"/>
    </source>
</evidence>
<keyword evidence="2 5" id="KW-0812">Transmembrane</keyword>
<dbReference type="STRING" id="554055.A0A2P6VPC0"/>
<keyword evidence="4 5" id="KW-0472">Membrane</keyword>
<dbReference type="GO" id="GO:0016020">
    <property type="term" value="C:membrane"/>
    <property type="evidence" value="ECO:0007669"/>
    <property type="project" value="UniProtKB-SubCell"/>
</dbReference>
<accession>A0A2P6VPC0</accession>
<dbReference type="InterPro" id="IPR050186">
    <property type="entry name" value="TPT_transporter"/>
</dbReference>
<dbReference type="PANTHER" id="PTHR11132">
    <property type="entry name" value="SOLUTE CARRIER FAMILY 35"/>
    <property type="match status" value="1"/>
</dbReference>
<sequence length="348" mass="37471">MKPSHTDEEAVQLLGSKQDAKVTVAALDVDAAKKARHIAGVPAAILAGLCYVIASIAMILLNKTALSSFNFESINSLLFFQCALSVVLVQMCNALGLIDVEPLNPKIVRIWLPVNVLFVGMLGTSFMALRTLNVAMVQVLKNLSNLFTLCGDYYFFGRTYKANVWACVALMMLSAICGGITDLSFDATGYCWQIVNCVFNSSFQLYLRGAMDRVSTHTTNGEKLSGLSMVFYNNLLSLPFLAAMILITGKSWGCEGRSVWAEPDLNNHVFLSVAALSGFIGFGLSFASLWFLSTTTPSIYSLVGSLNQVPVAAIGMIAFSVPWTTTNLLSIGVGATAAVLFAYAKSKQ</sequence>
<feature type="transmembrane region" description="Helical" evidence="5">
    <location>
        <begin position="269"/>
        <end position="292"/>
    </location>
</feature>
<evidence type="ECO:0000313" key="8">
    <source>
        <dbReference type="Proteomes" id="UP000239649"/>
    </source>
</evidence>
<feature type="transmembrane region" description="Helical" evidence="5">
    <location>
        <begin position="187"/>
        <end position="207"/>
    </location>
</feature>
<dbReference type="Pfam" id="PF03151">
    <property type="entry name" value="TPT"/>
    <property type="match status" value="1"/>
</dbReference>
<proteinExistence type="predicted"/>
<feature type="transmembrane region" description="Helical" evidence="5">
    <location>
        <begin position="135"/>
        <end position="155"/>
    </location>
</feature>
<gene>
    <name evidence="7" type="ORF">C2E20_1032</name>
</gene>
<evidence type="ECO:0000256" key="4">
    <source>
        <dbReference type="ARBA" id="ARBA00023136"/>
    </source>
</evidence>
<feature type="transmembrane region" description="Helical" evidence="5">
    <location>
        <begin position="299"/>
        <end position="321"/>
    </location>
</feature>
<keyword evidence="8" id="KW-1185">Reference proteome</keyword>
<evidence type="ECO:0000256" key="2">
    <source>
        <dbReference type="ARBA" id="ARBA00022692"/>
    </source>
</evidence>
<reference evidence="7 8" key="1">
    <citation type="journal article" date="2018" name="Plant J.">
        <title>Genome sequences of Chlorella sorokiniana UTEX 1602 and Micractinium conductrix SAG 241.80: implications to maltose excretion by a green alga.</title>
        <authorList>
            <person name="Arriola M.B."/>
            <person name="Velmurugan N."/>
            <person name="Zhang Y."/>
            <person name="Plunkett M.H."/>
            <person name="Hondzo H."/>
            <person name="Barney B.M."/>
        </authorList>
    </citation>
    <scope>NUCLEOTIDE SEQUENCE [LARGE SCALE GENOMIC DNA]</scope>
    <source>
        <strain evidence="7 8">SAG 241.80</strain>
    </source>
</reference>
<dbReference type="Proteomes" id="UP000239649">
    <property type="component" value="Unassembled WGS sequence"/>
</dbReference>
<evidence type="ECO:0000259" key="6">
    <source>
        <dbReference type="Pfam" id="PF03151"/>
    </source>
</evidence>
<evidence type="ECO:0000256" key="3">
    <source>
        <dbReference type="ARBA" id="ARBA00022989"/>
    </source>
</evidence>
<dbReference type="EMBL" id="LHPF02000002">
    <property type="protein sequence ID" value="PSC75907.1"/>
    <property type="molecule type" value="Genomic_DNA"/>
</dbReference>
<feature type="transmembrane region" description="Helical" evidence="5">
    <location>
        <begin position="43"/>
        <end position="61"/>
    </location>
</feature>
<comment type="caution">
    <text evidence="7">The sequence shown here is derived from an EMBL/GenBank/DDBJ whole genome shotgun (WGS) entry which is preliminary data.</text>
</comment>
<evidence type="ECO:0000256" key="1">
    <source>
        <dbReference type="ARBA" id="ARBA00004141"/>
    </source>
</evidence>
<dbReference type="InterPro" id="IPR004853">
    <property type="entry name" value="Sugar_P_trans_dom"/>
</dbReference>
<feature type="domain" description="Sugar phosphate transporter" evidence="6">
    <location>
        <begin position="46"/>
        <end position="339"/>
    </location>
</feature>
<organism evidence="7 8">
    <name type="scientific">Micractinium conductrix</name>
    <dbReference type="NCBI Taxonomy" id="554055"/>
    <lineage>
        <taxon>Eukaryota</taxon>
        <taxon>Viridiplantae</taxon>
        <taxon>Chlorophyta</taxon>
        <taxon>core chlorophytes</taxon>
        <taxon>Trebouxiophyceae</taxon>
        <taxon>Chlorellales</taxon>
        <taxon>Chlorellaceae</taxon>
        <taxon>Chlorella clade</taxon>
        <taxon>Micractinium</taxon>
    </lineage>
</organism>
<dbReference type="OrthoDB" id="417037at2759"/>
<feature type="transmembrane region" description="Helical" evidence="5">
    <location>
        <begin position="227"/>
        <end position="249"/>
    </location>
</feature>
<keyword evidence="3 5" id="KW-1133">Transmembrane helix</keyword>